<gene>
    <name evidence="2" type="ORF">A3C96_02550</name>
</gene>
<evidence type="ECO:0000313" key="3">
    <source>
        <dbReference type="Proteomes" id="UP000177088"/>
    </source>
</evidence>
<name>A0A1F7U4F0_9BACT</name>
<keyword evidence="1" id="KW-1133">Transmembrane helix</keyword>
<keyword evidence="1" id="KW-0472">Membrane</keyword>
<comment type="caution">
    <text evidence="2">The sequence shown here is derived from an EMBL/GenBank/DDBJ whole genome shotgun (WGS) entry which is preliminary data.</text>
</comment>
<feature type="transmembrane region" description="Helical" evidence="1">
    <location>
        <begin position="140"/>
        <end position="156"/>
    </location>
</feature>
<evidence type="ECO:0000256" key="1">
    <source>
        <dbReference type="SAM" id="Phobius"/>
    </source>
</evidence>
<reference evidence="2 3" key="1">
    <citation type="journal article" date="2016" name="Nat. Commun.">
        <title>Thousands of microbial genomes shed light on interconnected biogeochemical processes in an aquifer system.</title>
        <authorList>
            <person name="Anantharaman K."/>
            <person name="Brown C.T."/>
            <person name="Hug L.A."/>
            <person name="Sharon I."/>
            <person name="Castelle C.J."/>
            <person name="Probst A.J."/>
            <person name="Thomas B.C."/>
            <person name="Singh A."/>
            <person name="Wilkins M.J."/>
            <person name="Karaoz U."/>
            <person name="Brodie E.L."/>
            <person name="Williams K.H."/>
            <person name="Hubbard S.S."/>
            <person name="Banfield J.F."/>
        </authorList>
    </citation>
    <scope>NUCLEOTIDE SEQUENCE [LARGE SCALE GENOMIC DNA]</scope>
</reference>
<feature type="transmembrane region" description="Helical" evidence="1">
    <location>
        <begin position="188"/>
        <end position="206"/>
    </location>
</feature>
<keyword evidence="1" id="KW-0812">Transmembrane</keyword>
<proteinExistence type="predicted"/>
<organism evidence="2 3">
    <name type="scientific">Candidatus Uhrbacteria bacterium RIFCSPHIGHO2_02_FULL_60_10</name>
    <dbReference type="NCBI Taxonomy" id="1802392"/>
    <lineage>
        <taxon>Bacteria</taxon>
        <taxon>Candidatus Uhriibacteriota</taxon>
    </lineage>
</organism>
<feature type="transmembrane region" description="Helical" evidence="1">
    <location>
        <begin position="63"/>
        <end position="89"/>
    </location>
</feature>
<sequence length="349" mass="39563">MDFLRFLFYLVMNEAGEIKKTGQEKMGNFFSTLAVGLGLAIFSIFGGIFIANRFDVTMGEAVIRIGGFMASILLVLFWVKAMILVRLYVMVFQGGHKLSEKIPDVDERRADKLVQWLRIVIGWLVFAIWYSMLLPVYTRPMAYIIALTAVFVMAFIKNADDAAIELDVRDRLAGIPTPVPPKSKMRRIAFTVTMGVFCWVSLLFISPTTADSLMLTAGHYGQSLVTIGSRSRQLGEVEKRHETTLTSLDAQTLDSLRIEQESLRQSALQNTDRRLDSARQARYEYLEERIQRLKAGDYAKSEAALANAMPWYRRAIAWVGAESWFWPAPKGQRSKEQLKKMLDDAYSGN</sequence>
<dbReference type="Proteomes" id="UP000177088">
    <property type="component" value="Unassembled WGS sequence"/>
</dbReference>
<protein>
    <submittedName>
        <fullName evidence="2">Uncharacterized protein</fullName>
    </submittedName>
</protein>
<dbReference type="EMBL" id="MGEA01000091">
    <property type="protein sequence ID" value="OGL72577.1"/>
    <property type="molecule type" value="Genomic_DNA"/>
</dbReference>
<feature type="transmembrane region" description="Helical" evidence="1">
    <location>
        <begin position="29"/>
        <end position="51"/>
    </location>
</feature>
<dbReference type="AlphaFoldDB" id="A0A1F7U4F0"/>
<feature type="transmembrane region" description="Helical" evidence="1">
    <location>
        <begin position="116"/>
        <end position="134"/>
    </location>
</feature>
<accession>A0A1F7U4F0</accession>
<evidence type="ECO:0000313" key="2">
    <source>
        <dbReference type="EMBL" id="OGL72577.1"/>
    </source>
</evidence>